<evidence type="ECO:0000313" key="3">
    <source>
        <dbReference type="Proteomes" id="UP000005234"/>
    </source>
</evidence>
<protein>
    <recommendedName>
        <fullName evidence="1">Tlde1 domain-containing protein</fullName>
    </recommendedName>
</protein>
<dbReference type="InterPro" id="IPR021225">
    <property type="entry name" value="Tlde1_dom"/>
</dbReference>
<organism evidence="2 3">
    <name type="scientific">Frateuria aurantia (strain ATCC 33424 / DSM 6220 / KCTC 2777 / LMG 1558 / NBRC 3245 / NCIMB 13370)</name>
    <name type="common">Acetobacter aurantius</name>
    <dbReference type="NCBI Taxonomy" id="767434"/>
    <lineage>
        <taxon>Bacteria</taxon>
        <taxon>Pseudomonadati</taxon>
        <taxon>Pseudomonadota</taxon>
        <taxon>Gammaproteobacteria</taxon>
        <taxon>Lysobacterales</taxon>
        <taxon>Rhodanobacteraceae</taxon>
        <taxon>Frateuria</taxon>
    </lineage>
</organism>
<dbReference type="OrthoDB" id="7569468at2"/>
<accession>H8L5F0</accession>
<sequence>MSWRYHQNNGLFEHDGHSISEAYAGKGQWRNQARYESIRGKGPLPRGRYTILPPLTYPTVGLYALRLVPAPTNHMYGRSGFLIHGPNPHHLDDSSEGCIVASSWLRHKIWNSGDHMLEVVP</sequence>
<keyword evidence="3" id="KW-1185">Reference proteome</keyword>
<reference evidence="2" key="1">
    <citation type="submission" date="2012-02" db="EMBL/GenBank/DDBJ databases">
        <title>The complete genome of Frateuria aurantia DSM 6220.</title>
        <authorList>
            <consortium name="US DOE Joint Genome Institute (JGI-PGF)"/>
            <person name="Lucas S."/>
            <person name="Copeland A."/>
            <person name="Lapidus A."/>
            <person name="Glavina del Rio T."/>
            <person name="Dalin E."/>
            <person name="Tice H."/>
            <person name="Bruce D."/>
            <person name="Goodwin L."/>
            <person name="Pitluck S."/>
            <person name="Peters L."/>
            <person name="Ovchinnikova G."/>
            <person name="Teshima H."/>
            <person name="Kyrpides N."/>
            <person name="Mavromatis K."/>
            <person name="Ivanova N."/>
            <person name="Brettin T."/>
            <person name="Detter J.C."/>
            <person name="Han C."/>
            <person name="Larimer F."/>
            <person name="Land M."/>
            <person name="Hauser L."/>
            <person name="Markowitz V."/>
            <person name="Cheng J.-F."/>
            <person name="Hugenholtz P."/>
            <person name="Woyke T."/>
            <person name="Wu D."/>
            <person name="Brambilla E."/>
            <person name="Klenk H.-P."/>
            <person name="Eisen J.A."/>
        </authorList>
    </citation>
    <scope>NUCLEOTIDE SEQUENCE</scope>
    <source>
        <strain evidence="2">DSM 6220</strain>
    </source>
</reference>
<evidence type="ECO:0000259" key="1">
    <source>
        <dbReference type="Pfam" id="PF10908"/>
    </source>
</evidence>
<dbReference type="HOGENOM" id="CLU_137289_0_0_6"/>
<gene>
    <name evidence="2" type="ordered locus">Fraau_0629</name>
</gene>
<feature type="domain" description="Tlde1" evidence="1">
    <location>
        <begin position="21"/>
        <end position="110"/>
    </location>
</feature>
<dbReference type="EMBL" id="CP003350">
    <property type="protein sequence ID" value="AFC85107.1"/>
    <property type="molecule type" value="Genomic_DNA"/>
</dbReference>
<dbReference type="eggNOG" id="COG1376">
    <property type="taxonomic scope" value="Bacteria"/>
</dbReference>
<proteinExistence type="predicted"/>
<dbReference type="STRING" id="767434.Fraau_0629"/>
<dbReference type="Proteomes" id="UP000005234">
    <property type="component" value="Chromosome"/>
</dbReference>
<name>H8L5F0_FRAAD</name>
<evidence type="ECO:0000313" key="2">
    <source>
        <dbReference type="EMBL" id="AFC85107.1"/>
    </source>
</evidence>
<dbReference type="Pfam" id="PF10908">
    <property type="entry name" value="Tlde1_dom"/>
    <property type="match status" value="1"/>
</dbReference>
<dbReference type="RefSeq" id="WP_014402113.1">
    <property type="nucleotide sequence ID" value="NC_017033.1"/>
</dbReference>
<dbReference type="AlphaFoldDB" id="H8L5F0"/>
<dbReference type="KEGG" id="fau:Fraau_0629"/>